<dbReference type="InterPro" id="IPR006311">
    <property type="entry name" value="TAT_signal"/>
</dbReference>
<evidence type="ECO:0000313" key="6">
    <source>
        <dbReference type="Proteomes" id="UP001049518"/>
    </source>
</evidence>
<dbReference type="Gene3D" id="3.40.710.10">
    <property type="entry name" value="DD-peptidase/beta-lactamase superfamily"/>
    <property type="match status" value="1"/>
</dbReference>
<evidence type="ECO:0000256" key="2">
    <source>
        <dbReference type="ARBA" id="ARBA00023136"/>
    </source>
</evidence>
<dbReference type="InterPro" id="IPR012338">
    <property type="entry name" value="Beta-lactam/transpept-like"/>
</dbReference>
<reference evidence="5" key="1">
    <citation type="submission" date="2020-07" db="EMBL/GenBank/DDBJ databases">
        <authorList>
            <person name="Tarantini F.S."/>
            <person name="Hong K.W."/>
            <person name="Chan K.G."/>
        </authorList>
    </citation>
    <scope>NUCLEOTIDE SEQUENCE</scope>
    <source>
        <strain evidence="5">32-07</strain>
    </source>
</reference>
<protein>
    <submittedName>
        <fullName evidence="5">Beta-lactamase family protein</fullName>
    </submittedName>
</protein>
<keyword evidence="6" id="KW-1185">Reference proteome</keyword>
<keyword evidence="2" id="KW-0472">Membrane</keyword>
<feature type="domain" description="Beta-lactamase-related" evidence="4">
    <location>
        <begin position="57"/>
        <end position="390"/>
    </location>
</feature>
<gene>
    <name evidence="5" type="ORF">AGRA3207_005920</name>
</gene>
<accession>A0ABX8R0I6</accession>
<feature type="region of interest" description="Disordered" evidence="3">
    <location>
        <begin position="246"/>
        <end position="272"/>
    </location>
</feature>
<dbReference type="PROSITE" id="PS51318">
    <property type="entry name" value="TAT"/>
    <property type="match status" value="1"/>
</dbReference>
<dbReference type="PANTHER" id="PTHR46825">
    <property type="entry name" value="D-ALANYL-D-ALANINE-CARBOXYPEPTIDASE/ENDOPEPTIDASE AMPH"/>
    <property type="match status" value="1"/>
</dbReference>
<dbReference type="RefSeq" id="WP_231330442.1">
    <property type="nucleotide sequence ID" value="NZ_CP059572.1"/>
</dbReference>
<evidence type="ECO:0000313" key="5">
    <source>
        <dbReference type="EMBL" id="QXJ24570.1"/>
    </source>
</evidence>
<proteinExistence type="predicted"/>
<dbReference type="EMBL" id="CP059572">
    <property type="protein sequence ID" value="QXJ24570.1"/>
    <property type="molecule type" value="Genomic_DNA"/>
</dbReference>
<dbReference type="InterPro" id="IPR050491">
    <property type="entry name" value="AmpC-like"/>
</dbReference>
<name>A0ABX8R0I6_9ACTN</name>
<evidence type="ECO:0000256" key="1">
    <source>
        <dbReference type="ARBA" id="ARBA00004370"/>
    </source>
</evidence>
<evidence type="ECO:0000259" key="4">
    <source>
        <dbReference type="Pfam" id="PF00144"/>
    </source>
</evidence>
<organism evidence="5 6">
    <name type="scientific">Actinomadura graeca</name>
    <dbReference type="NCBI Taxonomy" id="2750812"/>
    <lineage>
        <taxon>Bacteria</taxon>
        <taxon>Bacillati</taxon>
        <taxon>Actinomycetota</taxon>
        <taxon>Actinomycetes</taxon>
        <taxon>Streptosporangiales</taxon>
        <taxon>Thermomonosporaceae</taxon>
        <taxon>Actinomadura</taxon>
    </lineage>
</organism>
<evidence type="ECO:0000256" key="3">
    <source>
        <dbReference type="SAM" id="MobiDB-lite"/>
    </source>
</evidence>
<dbReference type="InterPro" id="IPR001466">
    <property type="entry name" value="Beta-lactam-related"/>
</dbReference>
<dbReference type="PANTHER" id="PTHR46825:SF11">
    <property type="entry name" value="PENICILLIN-BINDING PROTEIN 4"/>
    <property type="match status" value="1"/>
</dbReference>
<dbReference type="Proteomes" id="UP001049518">
    <property type="component" value="Chromosome"/>
</dbReference>
<sequence>MTDHSPSPSPMRPSRRTALKALGGTVVSGGVAATPTGTAAASAPGRIPRDLRPGGALDRLVADLAAEDRFSGSLLLTCQGRTVLSRSHGMADKAAGVRNGPETRFALASVTKLFTATAVHRLVQEGRLSYTDTVGAHLDGFPPEVATKVTIHHMLTHTSGLGDVFTLPGYPEESMTWTSADAVLNGTVDFIRKTRPAFPPGAGHLYSNAAVCLLGAIIAAVSRRPYYDYVAEHVFEAAGMRDSAFHTKPQCRSDPRIARPYARNPGEPHRTDNLEKGLFIGLPAGDSHATCADMERFAHALLDDDLLDAPYTDLMLGAKVPLPPRNPPTPSSAGFAGYGPVTSLSHGRWVHGHGGGNLLGASTSLDIVPASGWVIVVLSNYEAGTVEPIATLARRLVLDA</sequence>
<dbReference type="Pfam" id="PF00144">
    <property type="entry name" value="Beta-lactamase"/>
    <property type="match status" value="1"/>
</dbReference>
<dbReference type="SUPFAM" id="SSF56601">
    <property type="entry name" value="beta-lactamase/transpeptidase-like"/>
    <property type="match status" value="1"/>
</dbReference>
<comment type="subcellular location">
    <subcellularLocation>
        <location evidence="1">Membrane</location>
    </subcellularLocation>
</comment>